<name>A0A9P4HW21_9PEZI</name>
<comment type="caution">
    <text evidence="2">The sequence shown here is derived from an EMBL/GenBank/DDBJ whole genome shotgun (WGS) entry which is preliminary data.</text>
</comment>
<feature type="transmembrane region" description="Helical" evidence="1">
    <location>
        <begin position="206"/>
        <end position="230"/>
    </location>
</feature>
<dbReference type="Pfam" id="PF06966">
    <property type="entry name" value="DUF1295"/>
    <property type="match status" value="1"/>
</dbReference>
<sequence length="268" mass="29774">MVDFSWVKERRLDLIDRGSYKSTPIGTSLFVGLRALDPLLQYGILAHGVGSDLLHKMGLQTLPPGLPIQTGISLIDNLGLSPYRLILLAMSVGSMLKQNYWLLFVSREEMPAHAAIKVSIFNTLCNSLNNLAFTTALLSASVSSDATFPQYPLIVGSAMFIVGMGLEWISEIQRANFKKDPKNAGKPCTGGLWKLARHINYGGYSLWRGGFAMACMGWTAGAFATGFFMWDFATRAVIVLDEYCSKRYGEDWANFKEQTPYKLLPFIY</sequence>
<dbReference type="InterPro" id="IPR010721">
    <property type="entry name" value="UstE-like"/>
</dbReference>
<keyword evidence="3" id="KW-1185">Reference proteome</keyword>
<keyword evidence="1" id="KW-0472">Membrane</keyword>
<evidence type="ECO:0008006" key="4">
    <source>
        <dbReference type="Google" id="ProtNLM"/>
    </source>
</evidence>
<dbReference type="OrthoDB" id="67965at2759"/>
<organism evidence="2 3">
    <name type="scientific">Saccharata proteae CBS 121410</name>
    <dbReference type="NCBI Taxonomy" id="1314787"/>
    <lineage>
        <taxon>Eukaryota</taxon>
        <taxon>Fungi</taxon>
        <taxon>Dikarya</taxon>
        <taxon>Ascomycota</taxon>
        <taxon>Pezizomycotina</taxon>
        <taxon>Dothideomycetes</taxon>
        <taxon>Dothideomycetes incertae sedis</taxon>
        <taxon>Botryosphaeriales</taxon>
        <taxon>Saccharataceae</taxon>
        <taxon>Saccharata</taxon>
    </lineage>
</organism>
<keyword evidence="1" id="KW-1133">Transmembrane helix</keyword>
<dbReference type="Proteomes" id="UP000799776">
    <property type="component" value="Unassembled WGS sequence"/>
</dbReference>
<dbReference type="PANTHER" id="PTHR32251:SF15">
    <property type="entry name" value="3-OXO-5-ALPHA-STEROID 4-DEHYDROGENASE (DUF1295)"/>
    <property type="match status" value="1"/>
</dbReference>
<dbReference type="EMBL" id="ML978720">
    <property type="protein sequence ID" value="KAF2087506.1"/>
    <property type="molecule type" value="Genomic_DNA"/>
</dbReference>
<feature type="transmembrane region" description="Helical" evidence="1">
    <location>
        <begin position="151"/>
        <end position="169"/>
    </location>
</feature>
<accession>A0A9P4HW21</accession>
<reference evidence="2" key="1">
    <citation type="journal article" date="2020" name="Stud. Mycol.">
        <title>101 Dothideomycetes genomes: a test case for predicting lifestyles and emergence of pathogens.</title>
        <authorList>
            <person name="Haridas S."/>
            <person name="Albert R."/>
            <person name="Binder M."/>
            <person name="Bloem J."/>
            <person name="Labutti K."/>
            <person name="Salamov A."/>
            <person name="Andreopoulos B."/>
            <person name="Baker S."/>
            <person name="Barry K."/>
            <person name="Bills G."/>
            <person name="Bluhm B."/>
            <person name="Cannon C."/>
            <person name="Castanera R."/>
            <person name="Culley D."/>
            <person name="Daum C."/>
            <person name="Ezra D."/>
            <person name="Gonzalez J."/>
            <person name="Henrissat B."/>
            <person name="Kuo A."/>
            <person name="Liang C."/>
            <person name="Lipzen A."/>
            <person name="Lutzoni F."/>
            <person name="Magnuson J."/>
            <person name="Mondo S."/>
            <person name="Nolan M."/>
            <person name="Ohm R."/>
            <person name="Pangilinan J."/>
            <person name="Park H.-J."/>
            <person name="Ramirez L."/>
            <person name="Alfaro M."/>
            <person name="Sun H."/>
            <person name="Tritt A."/>
            <person name="Yoshinaga Y."/>
            <person name="Zwiers L.-H."/>
            <person name="Turgeon B."/>
            <person name="Goodwin S."/>
            <person name="Spatafora J."/>
            <person name="Crous P."/>
            <person name="Grigoriev I."/>
        </authorList>
    </citation>
    <scope>NUCLEOTIDE SEQUENCE</scope>
    <source>
        <strain evidence="2">CBS 121410</strain>
    </source>
</reference>
<protein>
    <recommendedName>
        <fullName evidence="4">Steroid 5-alpha reductase C-terminal domain-containing protein</fullName>
    </recommendedName>
</protein>
<keyword evidence="1" id="KW-0812">Transmembrane</keyword>
<proteinExistence type="predicted"/>
<dbReference type="AlphaFoldDB" id="A0A9P4HW21"/>
<evidence type="ECO:0000313" key="3">
    <source>
        <dbReference type="Proteomes" id="UP000799776"/>
    </source>
</evidence>
<dbReference type="PANTHER" id="PTHR32251">
    <property type="entry name" value="3-OXO-5-ALPHA-STEROID 4-DEHYDROGENASE"/>
    <property type="match status" value="1"/>
</dbReference>
<gene>
    <name evidence="2" type="ORF">K490DRAFT_65894</name>
</gene>
<evidence type="ECO:0000256" key="1">
    <source>
        <dbReference type="SAM" id="Phobius"/>
    </source>
</evidence>
<dbReference type="Gene3D" id="1.20.120.1630">
    <property type="match status" value="1"/>
</dbReference>
<evidence type="ECO:0000313" key="2">
    <source>
        <dbReference type="EMBL" id="KAF2087506.1"/>
    </source>
</evidence>
<dbReference type="GO" id="GO:0016020">
    <property type="term" value="C:membrane"/>
    <property type="evidence" value="ECO:0007669"/>
    <property type="project" value="TreeGrafter"/>
</dbReference>